<gene>
    <name evidence="13" type="ORF">ACFPQ4_20625</name>
</gene>
<dbReference type="Proteomes" id="UP001596108">
    <property type="component" value="Unassembled WGS sequence"/>
</dbReference>
<dbReference type="Gene3D" id="2.60.120.260">
    <property type="entry name" value="Galactose-binding domain-like"/>
    <property type="match status" value="1"/>
</dbReference>
<dbReference type="PROSITE" id="PS51257">
    <property type="entry name" value="PROKAR_LIPOPROTEIN"/>
    <property type="match status" value="1"/>
</dbReference>
<evidence type="ECO:0000256" key="5">
    <source>
        <dbReference type="ARBA" id="ARBA00022679"/>
    </source>
</evidence>
<dbReference type="PANTHER" id="PTHR45453:SF1">
    <property type="entry name" value="PHOSPHATE REGULON SENSOR PROTEIN PHOR"/>
    <property type="match status" value="1"/>
</dbReference>
<feature type="transmembrane region" description="Helical" evidence="11">
    <location>
        <begin position="217"/>
        <end position="236"/>
    </location>
</feature>
<dbReference type="PROSITE" id="PS50109">
    <property type="entry name" value="HIS_KIN"/>
    <property type="match status" value="1"/>
</dbReference>
<feature type="transmembrane region" description="Helical" evidence="11">
    <location>
        <begin position="311"/>
        <end position="330"/>
    </location>
</feature>
<comment type="subcellular location">
    <subcellularLocation>
        <location evidence="2">Membrane</location>
    </subcellularLocation>
</comment>
<feature type="transmembrane region" description="Helical" evidence="11">
    <location>
        <begin position="394"/>
        <end position="414"/>
    </location>
</feature>
<dbReference type="InterPro" id="IPR008979">
    <property type="entry name" value="Galactose-bd-like_sf"/>
</dbReference>
<proteinExistence type="predicted"/>
<dbReference type="EC" id="2.7.13.3" evidence="3"/>
<dbReference type="EMBL" id="JBHSNC010000056">
    <property type="protein sequence ID" value="MFC5531829.1"/>
    <property type="molecule type" value="Genomic_DNA"/>
</dbReference>
<keyword evidence="11" id="KW-0472">Membrane</keyword>
<keyword evidence="10" id="KW-0175">Coiled coil</keyword>
<dbReference type="InterPro" id="IPR003661">
    <property type="entry name" value="HisK_dim/P_dom"/>
</dbReference>
<feature type="coiled-coil region" evidence="10">
    <location>
        <begin position="421"/>
        <end position="473"/>
    </location>
</feature>
<dbReference type="SMART" id="SM00387">
    <property type="entry name" value="HATPase_c"/>
    <property type="match status" value="1"/>
</dbReference>
<evidence type="ECO:0000256" key="8">
    <source>
        <dbReference type="ARBA" id="ARBA00022840"/>
    </source>
</evidence>
<keyword evidence="4" id="KW-0597">Phosphoprotein</keyword>
<feature type="transmembrane region" description="Helical" evidence="11">
    <location>
        <begin position="336"/>
        <end position="354"/>
    </location>
</feature>
<dbReference type="Gene3D" id="3.30.565.10">
    <property type="entry name" value="Histidine kinase-like ATPase, C-terminal domain"/>
    <property type="match status" value="1"/>
</dbReference>
<evidence type="ECO:0000256" key="7">
    <source>
        <dbReference type="ARBA" id="ARBA00022777"/>
    </source>
</evidence>
<reference evidence="14" key="1">
    <citation type="journal article" date="2019" name="Int. J. Syst. Evol. Microbiol.">
        <title>The Global Catalogue of Microorganisms (GCM) 10K type strain sequencing project: providing services to taxonomists for standard genome sequencing and annotation.</title>
        <authorList>
            <consortium name="The Broad Institute Genomics Platform"/>
            <consortium name="The Broad Institute Genome Sequencing Center for Infectious Disease"/>
            <person name="Wu L."/>
            <person name="Ma J."/>
        </authorList>
    </citation>
    <scope>NUCLEOTIDE SEQUENCE [LARGE SCALE GENOMIC DNA]</scope>
    <source>
        <strain evidence="14">CGMCC 1.18578</strain>
    </source>
</reference>
<dbReference type="SMART" id="SM00388">
    <property type="entry name" value="HisKA"/>
    <property type="match status" value="1"/>
</dbReference>
<keyword evidence="11" id="KW-0812">Transmembrane</keyword>
<dbReference type="Pfam" id="PF07695">
    <property type="entry name" value="7TMR-DISM_7TM"/>
    <property type="match status" value="1"/>
</dbReference>
<dbReference type="InterPro" id="IPR005467">
    <property type="entry name" value="His_kinase_dom"/>
</dbReference>
<accession>A0ABW0R5N7</accession>
<dbReference type="InterPro" id="IPR036097">
    <property type="entry name" value="HisK_dim/P_sf"/>
</dbReference>
<feature type="transmembrane region" description="Helical" evidence="11">
    <location>
        <begin position="243"/>
        <end position="270"/>
    </location>
</feature>
<dbReference type="PANTHER" id="PTHR45453">
    <property type="entry name" value="PHOSPHATE REGULON SENSOR PROTEIN PHOR"/>
    <property type="match status" value="1"/>
</dbReference>
<feature type="domain" description="Histidine kinase" evidence="12">
    <location>
        <begin position="473"/>
        <end position="696"/>
    </location>
</feature>
<evidence type="ECO:0000256" key="6">
    <source>
        <dbReference type="ARBA" id="ARBA00022741"/>
    </source>
</evidence>
<dbReference type="RefSeq" id="WP_378113790.1">
    <property type="nucleotide sequence ID" value="NZ_JBHSNC010000056.1"/>
</dbReference>
<evidence type="ECO:0000256" key="2">
    <source>
        <dbReference type="ARBA" id="ARBA00004370"/>
    </source>
</evidence>
<evidence type="ECO:0000256" key="11">
    <source>
        <dbReference type="SAM" id="Phobius"/>
    </source>
</evidence>
<name>A0ABW0R5N7_9BACL</name>
<keyword evidence="11" id="KW-1133">Transmembrane helix</keyword>
<dbReference type="InterPro" id="IPR004358">
    <property type="entry name" value="Sig_transdc_His_kin-like_C"/>
</dbReference>
<keyword evidence="6" id="KW-0547">Nucleotide-binding</keyword>
<evidence type="ECO:0000256" key="4">
    <source>
        <dbReference type="ARBA" id="ARBA00022553"/>
    </source>
</evidence>
<protein>
    <recommendedName>
        <fullName evidence="3">histidine kinase</fullName>
        <ecNumber evidence="3">2.7.13.3</ecNumber>
    </recommendedName>
</protein>
<organism evidence="13 14">
    <name type="scientific">Cohnella yongneupensis</name>
    <dbReference type="NCBI Taxonomy" id="425006"/>
    <lineage>
        <taxon>Bacteria</taxon>
        <taxon>Bacillati</taxon>
        <taxon>Bacillota</taxon>
        <taxon>Bacilli</taxon>
        <taxon>Bacillales</taxon>
        <taxon>Paenibacillaceae</taxon>
        <taxon>Cohnella</taxon>
    </lineage>
</organism>
<evidence type="ECO:0000256" key="3">
    <source>
        <dbReference type="ARBA" id="ARBA00012438"/>
    </source>
</evidence>
<dbReference type="CDD" id="cd00075">
    <property type="entry name" value="HATPase"/>
    <property type="match status" value="1"/>
</dbReference>
<keyword evidence="14" id="KW-1185">Reference proteome</keyword>
<dbReference type="SUPFAM" id="SSF49785">
    <property type="entry name" value="Galactose-binding domain-like"/>
    <property type="match status" value="1"/>
</dbReference>
<feature type="transmembrane region" description="Helical" evidence="11">
    <location>
        <begin position="366"/>
        <end position="388"/>
    </location>
</feature>
<sequence>MKARYSVSRLAKIGLQVVLWVAFVIVFAGCSASNEQRNAPEAEQGVIDFANWNWKQDGVVPLNGEWRFSWVGKSANVATGKYDSATTFPVPGTWGNTPTGDGQTIDDQGHATYRLKLNNLPRRQLMAIRLPNISTAYQLYIDGKLSVSRGVAGLNAETTTPYQIPATVYFEANKEETDLTLFVSNYDFRKGGIRTELVIGLEQQIKRLDIRHEAQEMIVFGCLIMIGFYHFGLFILRRKELANLFFALLCLFVALRMGMLGEGFIVQWIPGYTWSLAMRTEYISFVLSGWAGFGYFYRMYPEEFRHFSFKLSSACAGILVLITAVAPPVVFTSLLIGYQLYILVFSLGTLYTLVLAGIRRREGAKLAMIGVAGFVLTIVNDMLFYNGWWKSFDLVPFGLLFLIIMNSFIISLRFSQTYERVEQMSAELKDWNNSLELKIAERTEELQRSYATVENAKSELERMEYARTQLVSNISHDLRTPITLLQGYLEALRDRVITDEQQRDATIRLMLTKVEGLNSLIQDLFEISVLEARKVELMVERLTLADWRESLLAQYGLEMRQRGIDYDCRLDNASIATLTVSIDIHRMNRVFANLIYNALRYTPEGGTIEIMIMADVQNNNVKLAITDSGIGVHPADLPFIFDRFYKIDKSRHSQSGGSGLGLAIVKEIVELHGGTIRASNGHEGGCRFEISLPLASGEARHAG</sequence>
<keyword evidence="8 13" id="KW-0067">ATP-binding</keyword>
<dbReference type="PRINTS" id="PR00344">
    <property type="entry name" value="BCTRLSENSOR"/>
</dbReference>
<evidence type="ECO:0000313" key="14">
    <source>
        <dbReference type="Proteomes" id="UP001596108"/>
    </source>
</evidence>
<dbReference type="InterPro" id="IPR036890">
    <property type="entry name" value="HATPase_C_sf"/>
</dbReference>
<dbReference type="CDD" id="cd00082">
    <property type="entry name" value="HisKA"/>
    <property type="match status" value="1"/>
</dbReference>
<keyword evidence="7" id="KW-0418">Kinase</keyword>
<keyword evidence="9" id="KW-0902">Two-component regulatory system</keyword>
<dbReference type="InterPro" id="IPR050351">
    <property type="entry name" value="BphY/WalK/GraS-like"/>
</dbReference>
<comment type="caution">
    <text evidence="13">The sequence shown here is derived from an EMBL/GenBank/DDBJ whole genome shotgun (WGS) entry which is preliminary data.</text>
</comment>
<evidence type="ECO:0000259" key="12">
    <source>
        <dbReference type="PROSITE" id="PS50109"/>
    </source>
</evidence>
<feature type="transmembrane region" description="Helical" evidence="11">
    <location>
        <begin position="282"/>
        <end position="299"/>
    </location>
</feature>
<dbReference type="InterPro" id="IPR011623">
    <property type="entry name" value="7TMR_DISM_rcpt_extracell_dom1"/>
</dbReference>
<dbReference type="Pfam" id="PF02518">
    <property type="entry name" value="HATPase_c"/>
    <property type="match status" value="1"/>
</dbReference>
<evidence type="ECO:0000256" key="10">
    <source>
        <dbReference type="SAM" id="Coils"/>
    </source>
</evidence>
<dbReference type="SUPFAM" id="SSF55874">
    <property type="entry name" value="ATPase domain of HSP90 chaperone/DNA topoisomerase II/histidine kinase"/>
    <property type="match status" value="1"/>
</dbReference>
<dbReference type="InterPro" id="IPR003594">
    <property type="entry name" value="HATPase_dom"/>
</dbReference>
<dbReference type="GO" id="GO:0005524">
    <property type="term" value="F:ATP binding"/>
    <property type="evidence" value="ECO:0007669"/>
    <property type="project" value="UniProtKB-KW"/>
</dbReference>
<dbReference type="Gene3D" id="1.10.287.130">
    <property type="match status" value="1"/>
</dbReference>
<dbReference type="Pfam" id="PF00512">
    <property type="entry name" value="HisKA"/>
    <property type="match status" value="1"/>
</dbReference>
<evidence type="ECO:0000313" key="13">
    <source>
        <dbReference type="EMBL" id="MFC5531829.1"/>
    </source>
</evidence>
<comment type="catalytic activity">
    <reaction evidence="1">
        <text>ATP + protein L-histidine = ADP + protein N-phospho-L-histidine.</text>
        <dbReference type="EC" id="2.7.13.3"/>
    </reaction>
</comment>
<evidence type="ECO:0000256" key="9">
    <source>
        <dbReference type="ARBA" id="ARBA00023012"/>
    </source>
</evidence>
<evidence type="ECO:0000256" key="1">
    <source>
        <dbReference type="ARBA" id="ARBA00000085"/>
    </source>
</evidence>
<keyword evidence="5" id="KW-0808">Transferase</keyword>
<dbReference type="SUPFAM" id="SSF47384">
    <property type="entry name" value="Homodimeric domain of signal transducing histidine kinase"/>
    <property type="match status" value="1"/>
</dbReference>